<evidence type="ECO:0000313" key="4">
    <source>
        <dbReference type="Proteomes" id="UP001596972"/>
    </source>
</evidence>
<gene>
    <name evidence="3" type="ORF">ACFQ11_19900</name>
</gene>
<evidence type="ECO:0000256" key="2">
    <source>
        <dbReference type="SAM" id="Phobius"/>
    </source>
</evidence>
<dbReference type="EMBL" id="JBHTJA010000039">
    <property type="protein sequence ID" value="MFD0902674.1"/>
    <property type="molecule type" value="Genomic_DNA"/>
</dbReference>
<feature type="transmembrane region" description="Helical" evidence="2">
    <location>
        <begin position="41"/>
        <end position="60"/>
    </location>
</feature>
<feature type="transmembrane region" description="Helical" evidence="2">
    <location>
        <begin position="66"/>
        <end position="82"/>
    </location>
</feature>
<sequence length="104" mass="10544">MTTTAPHRPATETGAGTPAGTAATGVPAPAPGGRFRPVRKIAVAVAGTVVIAAGIVMLVIPGPGVVVILAGIGLLGTEFPAAKRVSERCYGYIRTAWAKIRRKD</sequence>
<feature type="compositionally biased region" description="Low complexity" evidence="1">
    <location>
        <begin position="11"/>
        <end position="33"/>
    </location>
</feature>
<evidence type="ECO:0000256" key="1">
    <source>
        <dbReference type="SAM" id="MobiDB-lite"/>
    </source>
</evidence>
<reference evidence="4" key="1">
    <citation type="journal article" date="2019" name="Int. J. Syst. Evol. Microbiol.">
        <title>The Global Catalogue of Microorganisms (GCM) 10K type strain sequencing project: providing services to taxonomists for standard genome sequencing and annotation.</title>
        <authorList>
            <consortium name="The Broad Institute Genomics Platform"/>
            <consortium name="The Broad Institute Genome Sequencing Center for Infectious Disease"/>
            <person name="Wu L."/>
            <person name="Ma J."/>
        </authorList>
    </citation>
    <scope>NUCLEOTIDE SEQUENCE [LARGE SCALE GENOMIC DNA]</scope>
    <source>
        <strain evidence="4">JCM 31202</strain>
    </source>
</reference>
<keyword evidence="2" id="KW-0812">Transmembrane</keyword>
<comment type="caution">
    <text evidence="3">The sequence shown here is derived from an EMBL/GenBank/DDBJ whole genome shotgun (WGS) entry which is preliminary data.</text>
</comment>
<evidence type="ECO:0000313" key="3">
    <source>
        <dbReference type="EMBL" id="MFD0902674.1"/>
    </source>
</evidence>
<proteinExistence type="predicted"/>
<dbReference type="Pfam" id="PF09656">
    <property type="entry name" value="PGPGW"/>
    <property type="match status" value="1"/>
</dbReference>
<organism evidence="3 4">
    <name type="scientific">Actinomadura sediminis</name>
    <dbReference type="NCBI Taxonomy" id="1038904"/>
    <lineage>
        <taxon>Bacteria</taxon>
        <taxon>Bacillati</taxon>
        <taxon>Actinomycetota</taxon>
        <taxon>Actinomycetes</taxon>
        <taxon>Streptosporangiales</taxon>
        <taxon>Thermomonosporaceae</taxon>
        <taxon>Actinomadura</taxon>
    </lineage>
</organism>
<keyword evidence="4" id="KW-1185">Reference proteome</keyword>
<keyword evidence="2" id="KW-1133">Transmembrane helix</keyword>
<accession>A0ABW3EQM7</accession>
<dbReference type="Proteomes" id="UP001596972">
    <property type="component" value="Unassembled WGS sequence"/>
</dbReference>
<protein>
    <submittedName>
        <fullName evidence="3">PGPGW domain-containing protein</fullName>
    </submittedName>
</protein>
<dbReference type="RefSeq" id="WP_378300687.1">
    <property type="nucleotide sequence ID" value="NZ_JBHTJA010000039.1"/>
</dbReference>
<name>A0ABW3EQM7_9ACTN</name>
<dbReference type="InterPro" id="IPR019099">
    <property type="entry name" value="Uncharacterised_PGPGW_TM"/>
</dbReference>
<keyword evidence="2" id="KW-0472">Membrane</keyword>
<feature type="region of interest" description="Disordered" evidence="1">
    <location>
        <begin position="1"/>
        <end position="33"/>
    </location>
</feature>